<feature type="transmembrane region" description="Helical" evidence="8">
    <location>
        <begin position="266"/>
        <end position="287"/>
    </location>
</feature>
<dbReference type="EMBL" id="JBEPSH010000003">
    <property type="protein sequence ID" value="MET4576807.1"/>
    <property type="molecule type" value="Genomic_DNA"/>
</dbReference>
<dbReference type="RefSeq" id="WP_354442867.1">
    <property type="nucleotide sequence ID" value="NZ_JBEPSH010000003.1"/>
</dbReference>
<keyword evidence="6 8" id="KW-1133">Transmembrane helix</keyword>
<comment type="subcellular location">
    <subcellularLocation>
        <location evidence="1">Cell membrane</location>
        <topology evidence="1">Multi-pass membrane protein</topology>
    </subcellularLocation>
</comment>
<dbReference type="InterPro" id="IPR003804">
    <property type="entry name" value="Lactate_perm"/>
</dbReference>
<keyword evidence="3" id="KW-0813">Transport</keyword>
<comment type="similarity">
    <text evidence="2">Belongs to the lactate permease family.</text>
</comment>
<feature type="transmembrane region" description="Helical" evidence="8">
    <location>
        <begin position="307"/>
        <end position="328"/>
    </location>
</feature>
<gene>
    <name evidence="9" type="ORF">ABIE13_001916</name>
</gene>
<evidence type="ECO:0000256" key="2">
    <source>
        <dbReference type="ARBA" id="ARBA00010100"/>
    </source>
</evidence>
<keyword evidence="5 8" id="KW-0812">Transmembrane</keyword>
<dbReference type="PANTHER" id="PTHR30003">
    <property type="entry name" value="L-LACTATE PERMEASE"/>
    <property type="match status" value="1"/>
</dbReference>
<sequence>MTYLLWSMPALVMVLAICSGRVSMTSSAVLGLLSAIPIAAITGPTAFGIDQLIHALARGLWIGATIAPYILGGLFFWRIAAHNRNPASGEGPAALNESPLARRRRLFFACFLVGPFAEAATGFGAGMLGTVTLIRPMGFAPRYLMVFALLSQTMIPWGAMGSGTLLAAAYARIPASELGLYLMLPVSLFMLIWLPLFWRTMRAAGWEVAKGECIREAAWIATGLVLLAFATWHLGPETALLAAYGPLILLRYLIDEKPDVARARKTALRAMPYVTLISALVLTRLLPGLKDVLGSFFRVAPFVDLPAWSPLFHAGSWLLVGGVATALIRRQSQLIPLEATAAWATGKHAVLTVFLFAMMAEVLSAAGISGASAQAMFAALHEKAILVTPLVSSAFGILTNSGNAPNSLFMPSQLALAAQASLSVPAVAALQHVSGTAMSIFSPVRMTIAAGLAHGIGQERLVYKTLLPYAACCLAVLMLGAVYIALFT</sequence>
<comment type="caution">
    <text evidence="9">The sequence shown here is derived from an EMBL/GenBank/DDBJ whole genome shotgun (WGS) entry which is preliminary data.</text>
</comment>
<feature type="transmembrane region" description="Helical" evidence="8">
    <location>
        <begin position="30"/>
        <end position="49"/>
    </location>
</feature>
<dbReference type="Proteomes" id="UP001549320">
    <property type="component" value="Unassembled WGS sequence"/>
</dbReference>
<evidence type="ECO:0000256" key="5">
    <source>
        <dbReference type="ARBA" id="ARBA00022692"/>
    </source>
</evidence>
<keyword evidence="10" id="KW-1185">Reference proteome</keyword>
<name>A0ABV2Q874_9BURK</name>
<keyword evidence="7 8" id="KW-0472">Membrane</keyword>
<evidence type="ECO:0000256" key="6">
    <source>
        <dbReference type="ARBA" id="ARBA00022989"/>
    </source>
</evidence>
<feature type="transmembrane region" description="Helical" evidence="8">
    <location>
        <begin position="61"/>
        <end position="80"/>
    </location>
</feature>
<dbReference type="PANTHER" id="PTHR30003:SF0">
    <property type="entry name" value="GLYCOLATE PERMEASE GLCA-RELATED"/>
    <property type="match status" value="1"/>
</dbReference>
<feature type="transmembrane region" description="Helical" evidence="8">
    <location>
        <begin position="349"/>
        <end position="372"/>
    </location>
</feature>
<protein>
    <submittedName>
        <fullName evidence="9">Lactate permease</fullName>
    </submittedName>
</protein>
<evidence type="ECO:0000256" key="7">
    <source>
        <dbReference type="ARBA" id="ARBA00023136"/>
    </source>
</evidence>
<organism evidence="9 10">
    <name type="scientific">Ottowia thiooxydans</name>
    <dbReference type="NCBI Taxonomy" id="219182"/>
    <lineage>
        <taxon>Bacteria</taxon>
        <taxon>Pseudomonadati</taxon>
        <taxon>Pseudomonadota</taxon>
        <taxon>Betaproteobacteria</taxon>
        <taxon>Burkholderiales</taxon>
        <taxon>Comamonadaceae</taxon>
        <taxon>Ottowia</taxon>
    </lineage>
</organism>
<feature type="transmembrane region" description="Helical" evidence="8">
    <location>
        <begin position="106"/>
        <end position="134"/>
    </location>
</feature>
<evidence type="ECO:0000313" key="10">
    <source>
        <dbReference type="Proteomes" id="UP001549320"/>
    </source>
</evidence>
<feature type="transmembrane region" description="Helical" evidence="8">
    <location>
        <begin position="238"/>
        <end position="254"/>
    </location>
</feature>
<reference evidence="9 10" key="1">
    <citation type="submission" date="2024-06" db="EMBL/GenBank/DDBJ databases">
        <title>Sorghum-associated microbial communities from plants grown in Nebraska, USA.</title>
        <authorList>
            <person name="Schachtman D."/>
        </authorList>
    </citation>
    <scope>NUCLEOTIDE SEQUENCE [LARGE SCALE GENOMIC DNA]</scope>
    <source>
        <strain evidence="9 10">2709</strain>
    </source>
</reference>
<feature type="transmembrane region" description="Helical" evidence="8">
    <location>
        <begin position="146"/>
        <end position="173"/>
    </location>
</feature>
<feature type="transmembrane region" description="Helical" evidence="8">
    <location>
        <begin position="179"/>
        <end position="201"/>
    </location>
</feature>
<keyword evidence="4" id="KW-1003">Cell membrane</keyword>
<proteinExistence type="inferred from homology"/>
<evidence type="ECO:0000256" key="4">
    <source>
        <dbReference type="ARBA" id="ARBA00022475"/>
    </source>
</evidence>
<evidence type="ECO:0000313" key="9">
    <source>
        <dbReference type="EMBL" id="MET4576807.1"/>
    </source>
</evidence>
<evidence type="ECO:0000256" key="3">
    <source>
        <dbReference type="ARBA" id="ARBA00022448"/>
    </source>
</evidence>
<evidence type="ECO:0000256" key="1">
    <source>
        <dbReference type="ARBA" id="ARBA00004651"/>
    </source>
</evidence>
<accession>A0ABV2Q874</accession>
<evidence type="ECO:0000256" key="8">
    <source>
        <dbReference type="SAM" id="Phobius"/>
    </source>
</evidence>
<feature type="transmembrane region" description="Helical" evidence="8">
    <location>
        <begin position="466"/>
        <end position="486"/>
    </location>
</feature>